<dbReference type="HOGENOM" id="CLU_069864_2_0_1"/>
<dbReference type="AlphaFoldDB" id="A0A067TF45"/>
<gene>
    <name evidence="2" type="ORF">GALMADRAFT_136015</name>
</gene>
<dbReference type="Gene3D" id="3.90.1200.10">
    <property type="match status" value="1"/>
</dbReference>
<dbReference type="Proteomes" id="UP000027222">
    <property type="component" value="Unassembled WGS sequence"/>
</dbReference>
<proteinExistence type="predicted"/>
<organism evidence="2 3">
    <name type="scientific">Galerina marginata (strain CBS 339.88)</name>
    <dbReference type="NCBI Taxonomy" id="685588"/>
    <lineage>
        <taxon>Eukaryota</taxon>
        <taxon>Fungi</taxon>
        <taxon>Dikarya</taxon>
        <taxon>Basidiomycota</taxon>
        <taxon>Agaricomycotina</taxon>
        <taxon>Agaricomycetes</taxon>
        <taxon>Agaricomycetidae</taxon>
        <taxon>Agaricales</taxon>
        <taxon>Agaricineae</taxon>
        <taxon>Strophariaceae</taxon>
        <taxon>Galerina</taxon>
    </lineage>
</organism>
<accession>A0A067TF45</accession>
<dbReference type="PANTHER" id="PTHR21310:SF15">
    <property type="entry name" value="AMINOGLYCOSIDE PHOSPHOTRANSFERASE DOMAIN-CONTAINING PROTEIN"/>
    <property type="match status" value="1"/>
</dbReference>
<dbReference type="SUPFAM" id="SSF56112">
    <property type="entry name" value="Protein kinase-like (PK-like)"/>
    <property type="match status" value="1"/>
</dbReference>
<dbReference type="InterPro" id="IPR002575">
    <property type="entry name" value="Aminoglycoside_PTrfase"/>
</dbReference>
<dbReference type="InterPro" id="IPR011009">
    <property type="entry name" value="Kinase-like_dom_sf"/>
</dbReference>
<sequence length="257" mass="29421">MELEAEACYVHTVPHDPRRLDVHDNARAIEEGCLYLTQEKKYYEFLDPNSSVFVKRNLTPSEYLVSYYGNLVLPIMCPERMKNEIAAIRYIQSNTTIPTPNIRCAFEDHGRFYIITDMVPGLTMAEIPDDKKAAVIKELEGYVDQMHAIKSNKMGGFCGDVVYPYRVAVALPHDQDLKFRDADTPEFVLCHNDLSQHNVMVDEKTFKVNAILDWEYAGFYPAEFDGAFYLRPGASVALDGEEDDVPKLLETLEYWKA</sequence>
<keyword evidence="3" id="KW-1185">Reference proteome</keyword>
<feature type="domain" description="Aminoglycoside phosphotransferase" evidence="1">
    <location>
        <begin position="182"/>
        <end position="231"/>
    </location>
</feature>
<name>A0A067TF45_GALM3</name>
<dbReference type="EMBL" id="KL142371">
    <property type="protein sequence ID" value="KDR80937.1"/>
    <property type="molecule type" value="Genomic_DNA"/>
</dbReference>
<protein>
    <recommendedName>
        <fullName evidence="1">Aminoglycoside phosphotransferase domain-containing protein</fullName>
    </recommendedName>
</protein>
<dbReference type="STRING" id="685588.A0A067TF45"/>
<evidence type="ECO:0000259" key="1">
    <source>
        <dbReference type="Pfam" id="PF01636"/>
    </source>
</evidence>
<dbReference type="Pfam" id="PF01636">
    <property type="entry name" value="APH"/>
    <property type="match status" value="1"/>
</dbReference>
<dbReference type="InterPro" id="IPR051678">
    <property type="entry name" value="AGP_Transferase"/>
</dbReference>
<evidence type="ECO:0000313" key="2">
    <source>
        <dbReference type="EMBL" id="KDR80937.1"/>
    </source>
</evidence>
<evidence type="ECO:0000313" key="3">
    <source>
        <dbReference type="Proteomes" id="UP000027222"/>
    </source>
</evidence>
<dbReference type="PANTHER" id="PTHR21310">
    <property type="entry name" value="AMINOGLYCOSIDE PHOSPHOTRANSFERASE-RELATED-RELATED"/>
    <property type="match status" value="1"/>
</dbReference>
<dbReference type="OrthoDB" id="8300194at2759"/>
<reference evidence="3" key="1">
    <citation type="journal article" date="2014" name="Proc. Natl. Acad. Sci. U.S.A.">
        <title>Extensive sampling of basidiomycete genomes demonstrates inadequacy of the white-rot/brown-rot paradigm for wood decay fungi.</title>
        <authorList>
            <person name="Riley R."/>
            <person name="Salamov A.A."/>
            <person name="Brown D.W."/>
            <person name="Nagy L.G."/>
            <person name="Floudas D."/>
            <person name="Held B.W."/>
            <person name="Levasseur A."/>
            <person name="Lombard V."/>
            <person name="Morin E."/>
            <person name="Otillar R."/>
            <person name="Lindquist E.A."/>
            <person name="Sun H."/>
            <person name="LaButti K.M."/>
            <person name="Schmutz J."/>
            <person name="Jabbour D."/>
            <person name="Luo H."/>
            <person name="Baker S.E."/>
            <person name="Pisabarro A.G."/>
            <person name="Walton J.D."/>
            <person name="Blanchette R.A."/>
            <person name="Henrissat B."/>
            <person name="Martin F."/>
            <person name="Cullen D."/>
            <person name="Hibbett D.S."/>
            <person name="Grigoriev I.V."/>
        </authorList>
    </citation>
    <scope>NUCLEOTIDE SEQUENCE [LARGE SCALE GENOMIC DNA]</scope>
    <source>
        <strain evidence="3">CBS 339.88</strain>
    </source>
</reference>
<dbReference type="CDD" id="cd05120">
    <property type="entry name" value="APH_ChoK_like"/>
    <property type="match status" value="1"/>
</dbReference>